<reference evidence="2 3" key="1">
    <citation type="submission" date="2015-07" db="EMBL/GenBank/DDBJ databases">
        <title>The genome of Dufourea novaeangliae.</title>
        <authorList>
            <person name="Pan H."/>
            <person name="Kapheim K."/>
        </authorList>
    </citation>
    <scope>NUCLEOTIDE SEQUENCE [LARGE SCALE GENOMIC DNA]</scope>
    <source>
        <strain evidence="2">0120121106</strain>
        <tissue evidence="2">Whole body</tissue>
    </source>
</reference>
<feature type="region of interest" description="Disordered" evidence="1">
    <location>
        <begin position="1"/>
        <end position="31"/>
    </location>
</feature>
<keyword evidence="3" id="KW-1185">Reference proteome</keyword>
<evidence type="ECO:0000256" key="1">
    <source>
        <dbReference type="SAM" id="MobiDB-lite"/>
    </source>
</evidence>
<proteinExistence type="predicted"/>
<protein>
    <submittedName>
        <fullName evidence="2">Uncharacterized protein</fullName>
    </submittedName>
</protein>
<dbReference type="Proteomes" id="UP000076502">
    <property type="component" value="Unassembled WGS sequence"/>
</dbReference>
<feature type="region of interest" description="Disordered" evidence="1">
    <location>
        <begin position="126"/>
        <end position="155"/>
    </location>
</feature>
<sequence>MTLASPAGHPGRGGGTQGTTSFRGRPTRRQRLEVAPRRYSYSSEMIVFMFLVDFVREEDHPTGGLNSFEPVVLLIRGSIYPLTPTTVPESSDPSPDATMLLREMQSVKEKFKTRLWVITQRDEDQELRLSRNGQPRTDDIEGCWATLDTSKPTDK</sequence>
<name>A0A154P4F9_DUFNO</name>
<organism evidence="2 3">
    <name type="scientific">Dufourea novaeangliae</name>
    <name type="common">Sweat bee</name>
    <dbReference type="NCBI Taxonomy" id="178035"/>
    <lineage>
        <taxon>Eukaryota</taxon>
        <taxon>Metazoa</taxon>
        <taxon>Ecdysozoa</taxon>
        <taxon>Arthropoda</taxon>
        <taxon>Hexapoda</taxon>
        <taxon>Insecta</taxon>
        <taxon>Pterygota</taxon>
        <taxon>Neoptera</taxon>
        <taxon>Endopterygota</taxon>
        <taxon>Hymenoptera</taxon>
        <taxon>Apocrita</taxon>
        <taxon>Aculeata</taxon>
        <taxon>Apoidea</taxon>
        <taxon>Anthophila</taxon>
        <taxon>Halictidae</taxon>
        <taxon>Rophitinae</taxon>
        <taxon>Dufourea</taxon>
    </lineage>
</organism>
<dbReference type="AlphaFoldDB" id="A0A154P4F9"/>
<gene>
    <name evidence="2" type="ORF">WN55_10626</name>
</gene>
<evidence type="ECO:0000313" key="2">
    <source>
        <dbReference type="EMBL" id="KZC06712.1"/>
    </source>
</evidence>
<accession>A0A154P4F9</accession>
<evidence type="ECO:0000313" key="3">
    <source>
        <dbReference type="Proteomes" id="UP000076502"/>
    </source>
</evidence>
<dbReference type="EMBL" id="KQ434809">
    <property type="protein sequence ID" value="KZC06712.1"/>
    <property type="molecule type" value="Genomic_DNA"/>
</dbReference>